<dbReference type="EMBL" id="FNDJ01000016">
    <property type="protein sequence ID" value="SDK53472.1"/>
    <property type="molecule type" value="Genomic_DNA"/>
</dbReference>
<accession>A0A1G9CP84</accession>
<sequence>MGVASVIFASQPGAASDAEPYADLVKRGVAARLWLGQSLRAETHQVVAHLAGGGHQVPTGTSVTLMPLRHPLQAALEARSLASMTGHPVVAGFGASAPEFVSVLNGTPYRRPAAMAREYLSTVRALLDGRGLRGFTLPPLRHPPVELGAGVLRPGMARVAGECADVAITWMTPPSYVRDVLLPALSEGAGDVRAVPRVATVVHVALSRPGRDATRLAELAAGHHLRAAHYADMLRRAGLEASPRAMVDGGLFVTGTARRVADQLHEYFLAGVDEIILNTTGVLLAEGGPAAIGEAEEILTALGESP</sequence>
<evidence type="ECO:0000313" key="3">
    <source>
        <dbReference type="EMBL" id="SDK53472.1"/>
    </source>
</evidence>
<gene>
    <name evidence="3" type="ORF">SAMN05421869_116225</name>
</gene>
<dbReference type="STRING" id="633440.SAMN05421869_116225"/>
<dbReference type="RefSeq" id="WP_090940369.1">
    <property type="nucleotide sequence ID" value="NZ_FNDJ01000016.1"/>
</dbReference>
<dbReference type="GO" id="GO:0016705">
    <property type="term" value="F:oxidoreductase activity, acting on paired donors, with incorporation or reduction of molecular oxygen"/>
    <property type="evidence" value="ECO:0007669"/>
    <property type="project" value="InterPro"/>
</dbReference>
<reference evidence="3 4" key="1">
    <citation type="submission" date="2016-10" db="EMBL/GenBank/DDBJ databases">
        <authorList>
            <person name="de Groot N.N."/>
        </authorList>
    </citation>
    <scope>NUCLEOTIDE SEQUENCE [LARGE SCALE GENOMIC DNA]</scope>
    <source>
        <strain evidence="3 4">CGMCC 4.6533</strain>
    </source>
</reference>
<dbReference type="Gene3D" id="3.20.20.30">
    <property type="entry name" value="Luciferase-like domain"/>
    <property type="match status" value="1"/>
</dbReference>
<dbReference type="Pfam" id="PF00296">
    <property type="entry name" value="Bac_luciferase"/>
    <property type="match status" value="1"/>
</dbReference>
<keyword evidence="1" id="KW-0560">Oxidoreductase</keyword>
<feature type="domain" description="Luciferase-like" evidence="2">
    <location>
        <begin position="31"/>
        <end position="274"/>
    </location>
</feature>
<keyword evidence="4" id="KW-1185">Reference proteome</keyword>
<dbReference type="Proteomes" id="UP000199202">
    <property type="component" value="Unassembled WGS sequence"/>
</dbReference>
<dbReference type="AlphaFoldDB" id="A0A1G9CP84"/>
<organism evidence="3 4">
    <name type="scientific">Nonomuraea jiangxiensis</name>
    <dbReference type="NCBI Taxonomy" id="633440"/>
    <lineage>
        <taxon>Bacteria</taxon>
        <taxon>Bacillati</taxon>
        <taxon>Actinomycetota</taxon>
        <taxon>Actinomycetes</taxon>
        <taxon>Streptosporangiales</taxon>
        <taxon>Streptosporangiaceae</taxon>
        <taxon>Nonomuraea</taxon>
    </lineage>
</organism>
<dbReference type="GO" id="GO:0004497">
    <property type="term" value="F:monooxygenase activity"/>
    <property type="evidence" value="ECO:0007669"/>
    <property type="project" value="UniProtKB-KW"/>
</dbReference>
<dbReference type="SUPFAM" id="SSF51679">
    <property type="entry name" value="Bacterial luciferase-like"/>
    <property type="match status" value="1"/>
</dbReference>
<dbReference type="InterPro" id="IPR036661">
    <property type="entry name" value="Luciferase-like_sf"/>
</dbReference>
<proteinExistence type="predicted"/>
<dbReference type="InterPro" id="IPR050564">
    <property type="entry name" value="F420-G6PD/mer"/>
</dbReference>
<keyword evidence="3" id="KW-0503">Monooxygenase</keyword>
<dbReference type="OrthoDB" id="3621573at2"/>
<evidence type="ECO:0000256" key="1">
    <source>
        <dbReference type="ARBA" id="ARBA00023002"/>
    </source>
</evidence>
<protein>
    <submittedName>
        <fullName evidence="3">Flavin-dependent oxidoreductase, luciferase family (Includes alkanesulfonate monooxygenase SsuD and methylene tetrahydromethanopterin reductase)</fullName>
    </submittedName>
</protein>
<dbReference type="PANTHER" id="PTHR43244:SF1">
    <property type="entry name" value="5,10-METHYLENETETRAHYDROMETHANOPTERIN REDUCTASE"/>
    <property type="match status" value="1"/>
</dbReference>
<name>A0A1G9CP84_9ACTN</name>
<dbReference type="PANTHER" id="PTHR43244">
    <property type="match status" value="1"/>
</dbReference>
<evidence type="ECO:0000313" key="4">
    <source>
        <dbReference type="Proteomes" id="UP000199202"/>
    </source>
</evidence>
<dbReference type="InterPro" id="IPR011251">
    <property type="entry name" value="Luciferase-like_dom"/>
</dbReference>
<evidence type="ECO:0000259" key="2">
    <source>
        <dbReference type="Pfam" id="PF00296"/>
    </source>
</evidence>